<protein>
    <recommendedName>
        <fullName evidence="3">GxxExxY protein</fullName>
    </recommendedName>
</protein>
<name>A0A9E2W305_9BACT</name>
<comment type="caution">
    <text evidence="1">The sequence shown here is derived from an EMBL/GenBank/DDBJ whole genome shotgun (WGS) entry which is preliminary data.</text>
</comment>
<evidence type="ECO:0000313" key="2">
    <source>
        <dbReference type="Proteomes" id="UP000812270"/>
    </source>
</evidence>
<dbReference type="AlphaFoldDB" id="A0A9E2W305"/>
<dbReference type="EMBL" id="JAHSPG010000008">
    <property type="protein sequence ID" value="MBV4357960.1"/>
    <property type="molecule type" value="Genomic_DNA"/>
</dbReference>
<accession>A0A9E2W305</accession>
<gene>
    <name evidence="1" type="ORF">KTO63_12425</name>
</gene>
<evidence type="ECO:0000313" key="1">
    <source>
        <dbReference type="EMBL" id="MBV4357960.1"/>
    </source>
</evidence>
<dbReference type="Proteomes" id="UP000812270">
    <property type="component" value="Unassembled WGS sequence"/>
</dbReference>
<evidence type="ECO:0008006" key="3">
    <source>
        <dbReference type="Google" id="ProtNLM"/>
    </source>
</evidence>
<reference evidence="1" key="1">
    <citation type="submission" date="2021-06" db="EMBL/GenBank/DDBJ databases">
        <authorList>
            <person name="Huq M.A."/>
        </authorList>
    </citation>
    <scope>NUCLEOTIDE SEQUENCE</scope>
    <source>
        <strain evidence="1">MAH-26</strain>
    </source>
</reference>
<proteinExistence type="predicted"/>
<keyword evidence="2" id="KW-1185">Reference proteome</keyword>
<organism evidence="1 2">
    <name type="scientific">Pinibacter aurantiacus</name>
    <dbReference type="NCBI Taxonomy" id="2851599"/>
    <lineage>
        <taxon>Bacteria</taxon>
        <taxon>Pseudomonadati</taxon>
        <taxon>Bacteroidota</taxon>
        <taxon>Chitinophagia</taxon>
        <taxon>Chitinophagales</taxon>
        <taxon>Chitinophagaceae</taxon>
        <taxon>Pinibacter</taxon>
    </lineage>
</organism>
<dbReference type="InterPro" id="IPR026350">
    <property type="entry name" value="GxxExxY"/>
</dbReference>
<sequence>MNYDYTSQEKYPLQEETGAVIGDGVTIHKILGPGFLEIVYKDAFEYEFKTQNVFLKEKRSIRSDIKAFY</sequence>
<dbReference type="Pfam" id="PF13366">
    <property type="entry name" value="PDDEXK_3"/>
    <property type="match status" value="1"/>
</dbReference>